<comment type="caution">
    <text evidence="1">The sequence shown here is derived from an EMBL/GenBank/DDBJ whole genome shotgun (WGS) entry which is preliminary data.</text>
</comment>
<dbReference type="STRING" id="1227498.C492_15111"/>
<protein>
    <recommendedName>
        <fullName evidence="3">Calcium binding protein from Anabaena CcbP</fullName>
    </recommendedName>
</protein>
<organism evidence="1 2">
    <name type="scientific">Natronococcus jeotgali DSM 18795</name>
    <dbReference type="NCBI Taxonomy" id="1227498"/>
    <lineage>
        <taxon>Archaea</taxon>
        <taxon>Methanobacteriati</taxon>
        <taxon>Methanobacteriota</taxon>
        <taxon>Stenosarchaea group</taxon>
        <taxon>Halobacteria</taxon>
        <taxon>Halobacteriales</taxon>
        <taxon>Natrialbaceae</taxon>
        <taxon>Natronococcus</taxon>
    </lineage>
</organism>
<dbReference type="InterPro" id="IPR020994">
    <property type="entry name" value="Uncharacterised_Ca-bd_CcbP"/>
</dbReference>
<reference evidence="1 2" key="1">
    <citation type="journal article" date="2014" name="PLoS Genet.">
        <title>Phylogenetically driven sequencing of extremely halophilic archaea reveals strategies for static and dynamic osmo-response.</title>
        <authorList>
            <person name="Becker E.A."/>
            <person name="Seitzer P.M."/>
            <person name="Tritt A."/>
            <person name="Larsen D."/>
            <person name="Krusor M."/>
            <person name="Yao A.I."/>
            <person name="Wu D."/>
            <person name="Madern D."/>
            <person name="Eisen J.A."/>
            <person name="Darling A.E."/>
            <person name="Facciotti M.T."/>
        </authorList>
    </citation>
    <scope>NUCLEOTIDE SEQUENCE [LARGE SCALE GENOMIC DNA]</scope>
    <source>
        <strain evidence="1 2">DSM 18795</strain>
    </source>
</reference>
<dbReference type="EMBL" id="AOIA01000127">
    <property type="protein sequence ID" value="ELY55798.1"/>
    <property type="molecule type" value="Genomic_DNA"/>
</dbReference>
<evidence type="ECO:0008006" key="3">
    <source>
        <dbReference type="Google" id="ProtNLM"/>
    </source>
</evidence>
<dbReference type="Pfam" id="PF11535">
    <property type="entry name" value="Calci_bind_CcbP"/>
    <property type="match status" value="1"/>
</dbReference>
<dbReference type="AlphaFoldDB" id="L9X5D0"/>
<accession>L9X5D0</accession>
<keyword evidence="2" id="KW-1185">Reference proteome</keyword>
<dbReference type="Proteomes" id="UP000011531">
    <property type="component" value="Unassembled WGS sequence"/>
</dbReference>
<sequence length="134" mass="15526">MPTSRNVLLSGTLLWIMVPSDKDEEREERIEMDIIVDTYSLEEQAMGWCAYLDDTMDFPFEARCAMEREESPLEKGETVRVVGMSPTEPTLSQMFVTVEWMDRELGVPLRQLESVEASGETKQAIADWHYWLDQ</sequence>
<name>L9X5D0_9EURY</name>
<evidence type="ECO:0000313" key="1">
    <source>
        <dbReference type="EMBL" id="ELY55798.1"/>
    </source>
</evidence>
<proteinExistence type="predicted"/>
<evidence type="ECO:0000313" key="2">
    <source>
        <dbReference type="Proteomes" id="UP000011531"/>
    </source>
</evidence>
<gene>
    <name evidence="1" type="ORF">C492_15111</name>
</gene>
<dbReference type="Gene3D" id="6.10.140.400">
    <property type="match status" value="2"/>
</dbReference>